<dbReference type="Pfam" id="PF13450">
    <property type="entry name" value="NAD_binding_8"/>
    <property type="match status" value="1"/>
</dbReference>
<dbReference type="SUPFAM" id="SSF51905">
    <property type="entry name" value="FAD/NAD(P)-binding domain"/>
    <property type="match status" value="1"/>
</dbReference>
<dbReference type="Gene3D" id="3.50.50.60">
    <property type="entry name" value="FAD/NAD(P)-binding domain"/>
    <property type="match status" value="1"/>
</dbReference>
<accession>A0A7R8CWR6</accession>
<dbReference type="PANTHER" id="PTHR11552:SF188">
    <property type="entry name" value="NEITHER INACTIVATION NOR AFTERPOTENTIAL PROTEIN G"/>
    <property type="match status" value="1"/>
</dbReference>
<dbReference type="Pfam" id="PF05199">
    <property type="entry name" value="GMC_oxred_C"/>
    <property type="match status" value="1"/>
</dbReference>
<comment type="cofactor">
    <cofactor evidence="2">
        <name>FAD</name>
        <dbReference type="ChEBI" id="CHEBI:57692"/>
    </cofactor>
</comment>
<evidence type="ECO:0000313" key="5">
    <source>
        <dbReference type="Proteomes" id="UP000675881"/>
    </source>
</evidence>
<dbReference type="EMBL" id="HG994583">
    <property type="protein sequence ID" value="CAF2924650.1"/>
    <property type="molecule type" value="Genomic_DNA"/>
</dbReference>
<name>A0A7R8CWR6_LEPSM</name>
<keyword evidence="2" id="KW-0285">Flavoprotein</keyword>
<gene>
    <name evidence="4" type="ORF">LSAA_8523</name>
</gene>
<dbReference type="InterPro" id="IPR012132">
    <property type="entry name" value="GMC_OxRdtase"/>
</dbReference>
<feature type="domain" description="Glucose-methanol-choline oxidoreductase N-terminal" evidence="3">
    <location>
        <begin position="304"/>
        <end position="318"/>
    </location>
</feature>
<dbReference type="PANTHER" id="PTHR11552">
    <property type="entry name" value="GLUCOSE-METHANOL-CHOLINE GMC OXIDOREDUCTASE"/>
    <property type="match status" value="1"/>
</dbReference>
<dbReference type="SUPFAM" id="SSF54373">
    <property type="entry name" value="FAD-linked reductases, C-terminal domain"/>
    <property type="match status" value="1"/>
</dbReference>
<dbReference type="OrthoDB" id="269227at2759"/>
<evidence type="ECO:0000313" key="4">
    <source>
        <dbReference type="EMBL" id="CAF2924650.1"/>
    </source>
</evidence>
<reference evidence="4" key="1">
    <citation type="submission" date="2021-02" db="EMBL/GenBank/DDBJ databases">
        <authorList>
            <person name="Bekaert M."/>
        </authorList>
    </citation>
    <scope>NUCLEOTIDE SEQUENCE</scope>
    <source>
        <strain evidence="4">IoA-00</strain>
    </source>
</reference>
<evidence type="ECO:0000259" key="3">
    <source>
        <dbReference type="PROSITE" id="PS00624"/>
    </source>
</evidence>
<evidence type="ECO:0000256" key="1">
    <source>
        <dbReference type="ARBA" id="ARBA00010790"/>
    </source>
</evidence>
<evidence type="ECO:0000256" key="2">
    <source>
        <dbReference type="PIRSR" id="PIRSR000137-2"/>
    </source>
</evidence>
<protein>
    <submittedName>
        <fullName evidence="4">(salmon louse) hypothetical protein</fullName>
    </submittedName>
</protein>
<organism evidence="4 5">
    <name type="scientific">Lepeophtheirus salmonis</name>
    <name type="common">Salmon louse</name>
    <name type="synonym">Caligus salmonis</name>
    <dbReference type="NCBI Taxonomy" id="72036"/>
    <lineage>
        <taxon>Eukaryota</taxon>
        <taxon>Metazoa</taxon>
        <taxon>Ecdysozoa</taxon>
        <taxon>Arthropoda</taxon>
        <taxon>Crustacea</taxon>
        <taxon>Multicrustacea</taxon>
        <taxon>Hexanauplia</taxon>
        <taxon>Copepoda</taxon>
        <taxon>Siphonostomatoida</taxon>
        <taxon>Caligidae</taxon>
        <taxon>Lepeophtheirus</taxon>
    </lineage>
</organism>
<dbReference type="InterPro" id="IPR000172">
    <property type="entry name" value="GMC_OxRdtase_N"/>
</dbReference>
<dbReference type="GO" id="GO:0016614">
    <property type="term" value="F:oxidoreductase activity, acting on CH-OH group of donors"/>
    <property type="evidence" value="ECO:0007669"/>
    <property type="project" value="InterPro"/>
</dbReference>
<feature type="binding site" evidence="2">
    <location>
        <position position="267"/>
    </location>
    <ligand>
        <name>FAD</name>
        <dbReference type="ChEBI" id="CHEBI:57692"/>
    </ligand>
</feature>
<dbReference type="PROSITE" id="PS00624">
    <property type="entry name" value="GMC_OXRED_2"/>
    <property type="match status" value="1"/>
</dbReference>
<comment type="similarity">
    <text evidence="1">Belongs to the GMC oxidoreductase family.</text>
</comment>
<dbReference type="Pfam" id="PF00732">
    <property type="entry name" value="GMC_oxred_N"/>
    <property type="match status" value="1"/>
</dbReference>
<sequence>MILILPEFLKLYPGIILLSILRPLYLTYCSLYGGEGRVQRNRCPCKMWKRGTIIIGILSIILYFCFSQRERYASILLTLEDLRNSYDFIIVGGGSSGSVLAARLSEVKNYHVLLIEKGDEASYASYVPIFAPLQGLFDPTWEYESEPQRNSHYGYKDRISKITRGKSLGGSGHYNYHIISNETFEYCTESIRNRVRSKGSPYHILSSRLGDDKLAQAFLSEEARFPGWNFETILQGIYKGKRFSNFDAYLKPVLNRKNLHVLINTEVIKIDFKDKSPESLHITHQKEGKTIKLNKIKKLILAGGAINTPKLLFESGVGPKDQINKLNVTLVEDIPVGNELQDHLTCPLYFHLKNDTGSVNLANLINPQEIWKYLLHKEGIYSTSALSVQAIDPQKDTSILIYNVGAPHKDIYIKLSGMRPDTFDETFPSNTDPWKKGFIFLAGCTKPKSIGRIFMHPNRTMSIDPNYLHNSKDTSCTIKAIQTAVDIGNGKAFKKLGAQLHYPNYKECTDLEQSFQNPQYVECVAKSSCMTKYHPTSTTPLDVIVDRNFKVKGLNNIFIVDGGVLPRGSFMYPNSVITDMAECASEVFKDNL</sequence>
<feature type="binding site" evidence="2">
    <location>
        <position position="562"/>
    </location>
    <ligand>
        <name>FAD</name>
        <dbReference type="ChEBI" id="CHEBI:57692"/>
    </ligand>
</feature>
<dbReference type="Proteomes" id="UP000675881">
    <property type="component" value="Chromosome 4"/>
</dbReference>
<dbReference type="Gene3D" id="3.30.410.40">
    <property type="match status" value="1"/>
</dbReference>
<proteinExistence type="inferred from homology"/>
<dbReference type="GO" id="GO:0050660">
    <property type="term" value="F:flavin adenine dinucleotide binding"/>
    <property type="evidence" value="ECO:0007669"/>
    <property type="project" value="InterPro"/>
</dbReference>
<keyword evidence="5" id="KW-1185">Reference proteome</keyword>
<dbReference type="InterPro" id="IPR007867">
    <property type="entry name" value="GMC_OxRtase_C"/>
</dbReference>
<dbReference type="PIRSF" id="PIRSF000137">
    <property type="entry name" value="Alcohol_oxidase"/>
    <property type="match status" value="1"/>
</dbReference>
<keyword evidence="2" id="KW-0274">FAD</keyword>
<dbReference type="AlphaFoldDB" id="A0A7R8CWR6"/>
<dbReference type="InterPro" id="IPR036188">
    <property type="entry name" value="FAD/NAD-bd_sf"/>
</dbReference>